<protein>
    <submittedName>
        <fullName evidence="1">Uncharacterized protein</fullName>
    </submittedName>
</protein>
<sequence length="136" mass="15950">MCGRARRRRLKELGGDRKMSEEFLDKNDTFLGCYMGSRFREEFLVRNMSPSERTTGRVRRLLTDDLVDKNTHRSCLRVGQPLLMPVQCTVDIDHPELTYHDPRDWAATIECCFALLSSPRGCQRFYPGTFRKRKCK</sequence>
<dbReference type="Proteomes" id="UP001283361">
    <property type="component" value="Unassembled WGS sequence"/>
</dbReference>
<reference evidence="1" key="1">
    <citation type="journal article" date="2023" name="G3 (Bethesda)">
        <title>A reference genome for the long-term kleptoplast-retaining sea slug Elysia crispata morphotype clarki.</title>
        <authorList>
            <person name="Eastman K.E."/>
            <person name="Pendleton A.L."/>
            <person name="Shaikh M.A."/>
            <person name="Suttiyut T."/>
            <person name="Ogas R."/>
            <person name="Tomko P."/>
            <person name="Gavelis G."/>
            <person name="Widhalm J.R."/>
            <person name="Wisecaver J.H."/>
        </authorList>
    </citation>
    <scope>NUCLEOTIDE SEQUENCE</scope>
    <source>
        <strain evidence="1">ECLA1</strain>
    </source>
</reference>
<proteinExistence type="predicted"/>
<accession>A0AAE1DM72</accession>
<dbReference type="EMBL" id="JAWDGP010003406">
    <property type="protein sequence ID" value="KAK3774538.1"/>
    <property type="molecule type" value="Genomic_DNA"/>
</dbReference>
<gene>
    <name evidence="1" type="ORF">RRG08_049474</name>
</gene>
<dbReference type="AlphaFoldDB" id="A0AAE1DM72"/>
<keyword evidence="2" id="KW-1185">Reference proteome</keyword>
<evidence type="ECO:0000313" key="1">
    <source>
        <dbReference type="EMBL" id="KAK3774538.1"/>
    </source>
</evidence>
<name>A0AAE1DM72_9GAST</name>
<comment type="caution">
    <text evidence="1">The sequence shown here is derived from an EMBL/GenBank/DDBJ whole genome shotgun (WGS) entry which is preliminary data.</text>
</comment>
<evidence type="ECO:0000313" key="2">
    <source>
        <dbReference type="Proteomes" id="UP001283361"/>
    </source>
</evidence>
<organism evidence="1 2">
    <name type="scientific">Elysia crispata</name>
    <name type="common">lettuce slug</name>
    <dbReference type="NCBI Taxonomy" id="231223"/>
    <lineage>
        <taxon>Eukaryota</taxon>
        <taxon>Metazoa</taxon>
        <taxon>Spiralia</taxon>
        <taxon>Lophotrochozoa</taxon>
        <taxon>Mollusca</taxon>
        <taxon>Gastropoda</taxon>
        <taxon>Heterobranchia</taxon>
        <taxon>Euthyneura</taxon>
        <taxon>Panpulmonata</taxon>
        <taxon>Sacoglossa</taxon>
        <taxon>Placobranchoidea</taxon>
        <taxon>Plakobranchidae</taxon>
        <taxon>Elysia</taxon>
    </lineage>
</organism>